<feature type="compositionally biased region" description="Low complexity" evidence="6">
    <location>
        <begin position="236"/>
        <end position="259"/>
    </location>
</feature>
<evidence type="ECO:0000256" key="6">
    <source>
        <dbReference type="SAM" id="MobiDB-lite"/>
    </source>
</evidence>
<dbReference type="InterPro" id="IPR051089">
    <property type="entry name" value="prtT"/>
</dbReference>
<accession>A0A5C5FPF1</accession>
<dbReference type="Proteomes" id="UP000311382">
    <property type="component" value="Unassembled WGS sequence"/>
</dbReference>
<feature type="compositionally biased region" description="Basic and acidic residues" evidence="6">
    <location>
        <begin position="62"/>
        <end position="79"/>
    </location>
</feature>
<evidence type="ECO:0000256" key="2">
    <source>
        <dbReference type="ARBA" id="ARBA00023015"/>
    </source>
</evidence>
<dbReference type="CDD" id="cd00067">
    <property type="entry name" value="GAL4"/>
    <property type="match status" value="1"/>
</dbReference>
<sequence length="905" mass="97278">MFPHFGSYPHPYPPIPAHSALGFDPSQIPYPPPFPYPHALPHPPSIDVVLQGATPSTTQSTPDDRPSASDSHPDSHHAEQSASPSSPQQGSVEGSTAVAAPKKPRPRAAQRESWVPPPPPPPLSDPVALLQRSQTGLAQLLSQGNIDARPSRQGPGSAPRSGACTGCRAAKAKCSQDEPQCMRCLMMKLECVYPLFNKRGRKRTMTPNLLMLENCQRDVEMALALLSRSPSDANNHASTSSQPASSIPSHLSPPAASSSRLQHPVPVPSSASSSNGGQTDPTEDEDADARELKSVIESPLAVLAHISSLKVSESTEEESGKTFLPKGKQEQGAAAEGYFATGLYQLRSDADPAFDPVLLGILSGDEFDHVVKYYFMHLRPFFFHLSPELHTPQFLRHTSPFLSTTLAYLCAAYIPELHNRVQPLHDHMLRLSDRVWSEGLKSLEIVQAYLLLIHWTPIENDWGDDRRWGWLGQALRIATEIKLHKTINTATYDFYRSVTPLGEGAYQLLADTRAWSWKLLFVAEIALCVSTGRLGSVHTLPLSTPGAPLPTDLQPSDPYYDVAALVALNRIYAKAITHSNALQDHEEGHESRLRPEFQKAWQRDIAAWRTAWPGIGPLIRLIAQHNTTILTSISLRFKGPIAPVLEECRVSARETAKMAVNWQGDSILWISNILIVNIAYAATLLLRLAAAKPGPIDQETKLLCAAVADVLLRVGAMRPTCRTLATLHGTRIRTLLLADLPKHAAASSGATPSGALVTSPAASTPALPSGTSPYAGPPAFPAFSPTSASQLLPTQALLQAQEAAAAAGLSPGSGADPAAGASGSGAPPPAPNVFNLAPTDSHVLWNLFHEAPAVELPLPAGASMAAPFQPGTVSTTTGQFQPDDWVYKSALDQDWLSSEPGAWAW</sequence>
<feature type="compositionally biased region" description="Pro residues" evidence="6">
    <location>
        <begin position="28"/>
        <end position="44"/>
    </location>
</feature>
<dbReference type="PROSITE" id="PS50048">
    <property type="entry name" value="ZN2_CY6_FUNGAL_2"/>
    <property type="match status" value="1"/>
</dbReference>
<dbReference type="AlphaFoldDB" id="A0A5C5FPF1"/>
<dbReference type="GO" id="GO:0005634">
    <property type="term" value="C:nucleus"/>
    <property type="evidence" value="ECO:0007669"/>
    <property type="project" value="UniProtKB-SubCell"/>
</dbReference>
<reference evidence="8 9" key="1">
    <citation type="submission" date="2019-03" db="EMBL/GenBank/DDBJ databases">
        <title>Rhodosporidium diobovatum UCD-FST 08-225 genome sequencing, assembly, and annotation.</title>
        <authorList>
            <person name="Fakankun I.U."/>
            <person name="Fristensky B."/>
            <person name="Levin D.B."/>
        </authorList>
    </citation>
    <scope>NUCLEOTIDE SEQUENCE [LARGE SCALE GENOMIC DNA]</scope>
    <source>
        <strain evidence="8 9">UCD-FST 08-225</strain>
    </source>
</reference>
<feature type="region of interest" description="Disordered" evidence="6">
    <location>
        <begin position="230"/>
        <end position="289"/>
    </location>
</feature>
<comment type="caution">
    <text evidence="8">The sequence shown here is derived from an EMBL/GenBank/DDBJ whole genome shotgun (WGS) entry which is preliminary data.</text>
</comment>
<evidence type="ECO:0000313" key="9">
    <source>
        <dbReference type="Proteomes" id="UP000311382"/>
    </source>
</evidence>
<dbReference type="Pfam" id="PF00172">
    <property type="entry name" value="Zn_clus"/>
    <property type="match status" value="1"/>
</dbReference>
<keyword evidence="9" id="KW-1185">Reference proteome</keyword>
<feature type="region of interest" description="Disordered" evidence="6">
    <location>
        <begin position="808"/>
        <end position="834"/>
    </location>
</feature>
<dbReference type="EMBL" id="SOZI01000152">
    <property type="protein sequence ID" value="TNY18169.1"/>
    <property type="molecule type" value="Genomic_DNA"/>
</dbReference>
<evidence type="ECO:0000313" key="8">
    <source>
        <dbReference type="EMBL" id="TNY18169.1"/>
    </source>
</evidence>
<feature type="compositionally biased region" description="Low complexity" evidence="6">
    <location>
        <begin position="80"/>
        <end position="91"/>
    </location>
</feature>
<keyword evidence="2" id="KW-0805">Transcription regulation</keyword>
<keyword evidence="4" id="KW-0804">Transcription</keyword>
<keyword evidence="3" id="KW-0238">DNA-binding</keyword>
<feature type="compositionally biased region" description="Low complexity" evidence="6">
    <location>
        <begin position="746"/>
        <end position="755"/>
    </location>
</feature>
<dbReference type="PANTHER" id="PTHR31845">
    <property type="entry name" value="FINGER DOMAIN PROTEIN, PUTATIVE-RELATED"/>
    <property type="match status" value="1"/>
</dbReference>
<evidence type="ECO:0000256" key="3">
    <source>
        <dbReference type="ARBA" id="ARBA00023125"/>
    </source>
</evidence>
<comment type="subcellular location">
    <subcellularLocation>
        <location evidence="1">Nucleus</location>
    </subcellularLocation>
</comment>
<evidence type="ECO:0000256" key="5">
    <source>
        <dbReference type="ARBA" id="ARBA00023242"/>
    </source>
</evidence>
<dbReference type="Gene3D" id="4.10.240.10">
    <property type="entry name" value="Zn(2)-C6 fungal-type DNA-binding domain"/>
    <property type="match status" value="1"/>
</dbReference>
<dbReference type="PROSITE" id="PS00463">
    <property type="entry name" value="ZN2_CY6_FUNGAL_1"/>
    <property type="match status" value="1"/>
</dbReference>
<dbReference type="InterPro" id="IPR036864">
    <property type="entry name" value="Zn2-C6_fun-type_DNA-bd_sf"/>
</dbReference>
<feature type="region of interest" description="Disordered" evidence="6">
    <location>
        <begin position="145"/>
        <end position="165"/>
    </location>
</feature>
<dbReference type="InterPro" id="IPR001138">
    <property type="entry name" value="Zn2Cys6_DnaBD"/>
</dbReference>
<proteinExistence type="predicted"/>
<dbReference type="GO" id="GO:0000981">
    <property type="term" value="F:DNA-binding transcription factor activity, RNA polymerase II-specific"/>
    <property type="evidence" value="ECO:0007669"/>
    <property type="project" value="InterPro"/>
</dbReference>
<feature type="region of interest" description="Disordered" evidence="6">
    <location>
        <begin position="746"/>
        <end position="770"/>
    </location>
</feature>
<keyword evidence="5" id="KW-0539">Nucleus</keyword>
<dbReference type="GO" id="GO:0000976">
    <property type="term" value="F:transcription cis-regulatory region binding"/>
    <property type="evidence" value="ECO:0007669"/>
    <property type="project" value="TreeGrafter"/>
</dbReference>
<evidence type="ECO:0000256" key="4">
    <source>
        <dbReference type="ARBA" id="ARBA00023163"/>
    </source>
</evidence>
<dbReference type="SMART" id="SM00066">
    <property type="entry name" value="GAL4"/>
    <property type="match status" value="1"/>
</dbReference>
<dbReference type="OrthoDB" id="39175at2759"/>
<dbReference type="CDD" id="cd12148">
    <property type="entry name" value="fungal_TF_MHR"/>
    <property type="match status" value="1"/>
</dbReference>
<feature type="compositionally biased region" description="Pro residues" evidence="6">
    <location>
        <begin position="115"/>
        <end position="124"/>
    </location>
</feature>
<protein>
    <recommendedName>
        <fullName evidence="7">Zn(2)-C6 fungal-type domain-containing protein</fullName>
    </recommendedName>
</protein>
<feature type="region of interest" description="Disordered" evidence="6">
    <location>
        <begin position="28"/>
        <end position="127"/>
    </location>
</feature>
<dbReference type="PANTHER" id="PTHR31845:SF17">
    <property type="entry name" value="ZN(II)2CYS6 TRANSCRIPTION FACTOR (EUROFUNG)"/>
    <property type="match status" value="1"/>
</dbReference>
<dbReference type="SUPFAM" id="SSF57701">
    <property type="entry name" value="Zn2/Cys6 DNA-binding domain"/>
    <property type="match status" value="1"/>
</dbReference>
<evidence type="ECO:0000256" key="1">
    <source>
        <dbReference type="ARBA" id="ARBA00004123"/>
    </source>
</evidence>
<feature type="domain" description="Zn(2)-C6 fungal-type" evidence="7">
    <location>
        <begin position="163"/>
        <end position="193"/>
    </location>
</feature>
<dbReference type="STRING" id="5288.A0A5C5FPF1"/>
<organism evidence="8 9">
    <name type="scientific">Rhodotorula diobovata</name>
    <dbReference type="NCBI Taxonomy" id="5288"/>
    <lineage>
        <taxon>Eukaryota</taxon>
        <taxon>Fungi</taxon>
        <taxon>Dikarya</taxon>
        <taxon>Basidiomycota</taxon>
        <taxon>Pucciniomycotina</taxon>
        <taxon>Microbotryomycetes</taxon>
        <taxon>Sporidiobolales</taxon>
        <taxon>Sporidiobolaceae</taxon>
        <taxon>Rhodotorula</taxon>
    </lineage>
</organism>
<evidence type="ECO:0000259" key="7">
    <source>
        <dbReference type="PROSITE" id="PS50048"/>
    </source>
</evidence>
<name>A0A5C5FPF1_9BASI</name>
<dbReference type="GO" id="GO:0008270">
    <property type="term" value="F:zinc ion binding"/>
    <property type="evidence" value="ECO:0007669"/>
    <property type="project" value="InterPro"/>
</dbReference>
<gene>
    <name evidence="8" type="ORF">DMC30DRAFT_449068</name>
</gene>
<feature type="compositionally biased region" description="Low complexity" evidence="6">
    <location>
        <begin position="808"/>
        <end position="825"/>
    </location>
</feature>